<keyword evidence="2" id="KW-1185">Reference proteome</keyword>
<accession>A0ACC1HLJ7</accession>
<evidence type="ECO:0000313" key="2">
    <source>
        <dbReference type="Proteomes" id="UP001145114"/>
    </source>
</evidence>
<gene>
    <name evidence="1" type="ORF">EV182_007982</name>
</gene>
<comment type="caution">
    <text evidence="1">The sequence shown here is derived from an EMBL/GenBank/DDBJ whole genome shotgun (WGS) entry which is preliminary data.</text>
</comment>
<dbReference type="EMBL" id="JAMZIH010003919">
    <property type="protein sequence ID" value="KAJ1676546.1"/>
    <property type="molecule type" value="Genomic_DNA"/>
</dbReference>
<evidence type="ECO:0000313" key="1">
    <source>
        <dbReference type="EMBL" id="KAJ1676546.1"/>
    </source>
</evidence>
<protein>
    <submittedName>
        <fullName evidence="1">Uncharacterized protein</fullName>
    </submittedName>
</protein>
<dbReference type="Proteomes" id="UP001145114">
    <property type="component" value="Unassembled WGS sequence"/>
</dbReference>
<name>A0ACC1HLJ7_9FUNG</name>
<sequence length="135" mass="15298">MAKSLDWVQERRQLEKLIQPPINEVILYNPDSLTFFEGLSSNFFVTMPKMHSEVGSATGYSGFKVVTAPLDTVLLGTVMRLVLEVCRRDGVEVVYDNPRVDDLLDGRWHGAFITSTSRLVYPIEVFHYRSEASGE</sequence>
<organism evidence="1 2">
    <name type="scientific">Spiromyces aspiralis</name>
    <dbReference type="NCBI Taxonomy" id="68401"/>
    <lineage>
        <taxon>Eukaryota</taxon>
        <taxon>Fungi</taxon>
        <taxon>Fungi incertae sedis</taxon>
        <taxon>Zoopagomycota</taxon>
        <taxon>Kickxellomycotina</taxon>
        <taxon>Kickxellomycetes</taxon>
        <taxon>Kickxellales</taxon>
        <taxon>Kickxellaceae</taxon>
        <taxon>Spiromyces</taxon>
    </lineage>
</organism>
<reference evidence="1" key="1">
    <citation type="submission" date="2022-06" db="EMBL/GenBank/DDBJ databases">
        <title>Phylogenomic reconstructions and comparative analyses of Kickxellomycotina fungi.</title>
        <authorList>
            <person name="Reynolds N.K."/>
            <person name="Stajich J.E."/>
            <person name="Barry K."/>
            <person name="Grigoriev I.V."/>
            <person name="Crous P."/>
            <person name="Smith M.E."/>
        </authorList>
    </citation>
    <scope>NUCLEOTIDE SEQUENCE</scope>
    <source>
        <strain evidence="1">RSA 2271</strain>
    </source>
</reference>
<proteinExistence type="predicted"/>